<dbReference type="RefSeq" id="WP_168037614.1">
    <property type="nucleotide sequence ID" value="NZ_JAATJH010000003.1"/>
</dbReference>
<dbReference type="InterPro" id="IPR009597">
    <property type="entry name" value="DUF1206"/>
</dbReference>
<feature type="transmembrane region" description="Helical" evidence="1">
    <location>
        <begin position="139"/>
        <end position="160"/>
    </location>
</feature>
<evidence type="ECO:0000313" key="4">
    <source>
        <dbReference type="Proteomes" id="UP000770785"/>
    </source>
</evidence>
<accession>A0ABX0XD51</accession>
<evidence type="ECO:0000313" key="3">
    <source>
        <dbReference type="EMBL" id="NJC26856.1"/>
    </source>
</evidence>
<protein>
    <recommendedName>
        <fullName evidence="2">DUF1206 domain-containing protein</fullName>
    </recommendedName>
</protein>
<feature type="transmembrane region" description="Helical" evidence="1">
    <location>
        <begin position="230"/>
        <end position="253"/>
    </location>
</feature>
<evidence type="ECO:0000259" key="2">
    <source>
        <dbReference type="Pfam" id="PF06724"/>
    </source>
</evidence>
<feature type="domain" description="DUF1206" evidence="2">
    <location>
        <begin position="14"/>
        <end position="81"/>
    </location>
</feature>
<feature type="transmembrane region" description="Helical" evidence="1">
    <location>
        <begin position="21"/>
        <end position="38"/>
    </location>
</feature>
<keyword evidence="1" id="KW-1133">Transmembrane helix</keyword>
<dbReference type="Proteomes" id="UP000770785">
    <property type="component" value="Unassembled WGS sequence"/>
</dbReference>
<dbReference type="EMBL" id="JAATJH010000003">
    <property type="protein sequence ID" value="NJC26856.1"/>
    <property type="molecule type" value="Genomic_DNA"/>
</dbReference>
<sequence length="260" mass="28196">MGLSKETQQMLFQIGYTAKGIVYALIGFFALGSLIGISRGATGPKEIIEWLGNSSLGHFALVAIGLGLLCYCGYRLYMAIMDTKNEGEDATALVKRIGWAVSGTSYGILSVFAFKEAFAGGGSKGGKQTMIATILEQNWGHLAVGLIGLIVLGVAAYQVYRAVKDKHMKDVKSQGLSQTQENTFRIMGRVGLVARAVVFTIIAYFLYRAAQSEDASEFRGIEESLEYLNQGWGNVALAIIGLGLLAYGLFMFVRARFERV</sequence>
<organism evidence="3 4">
    <name type="scientific">Neolewinella antarctica</name>
    <dbReference type="NCBI Taxonomy" id="442734"/>
    <lineage>
        <taxon>Bacteria</taxon>
        <taxon>Pseudomonadati</taxon>
        <taxon>Bacteroidota</taxon>
        <taxon>Saprospiria</taxon>
        <taxon>Saprospirales</taxon>
        <taxon>Lewinellaceae</taxon>
        <taxon>Neolewinella</taxon>
    </lineage>
</organism>
<name>A0ABX0XD51_9BACT</name>
<feature type="transmembrane region" description="Helical" evidence="1">
    <location>
        <begin position="192"/>
        <end position="210"/>
    </location>
</feature>
<reference evidence="3 4" key="1">
    <citation type="submission" date="2020-03" db="EMBL/GenBank/DDBJ databases">
        <title>Genomic Encyclopedia of Type Strains, Phase IV (KMG-IV): sequencing the most valuable type-strain genomes for metagenomic binning, comparative biology and taxonomic classification.</title>
        <authorList>
            <person name="Goeker M."/>
        </authorList>
    </citation>
    <scope>NUCLEOTIDE SEQUENCE [LARGE SCALE GENOMIC DNA]</scope>
    <source>
        <strain evidence="3 4">DSM 105096</strain>
    </source>
</reference>
<dbReference type="Pfam" id="PF06724">
    <property type="entry name" value="DUF1206"/>
    <property type="match status" value="3"/>
</dbReference>
<keyword evidence="1" id="KW-0472">Membrane</keyword>
<gene>
    <name evidence="3" type="ORF">GGR27_002366</name>
</gene>
<proteinExistence type="predicted"/>
<feature type="transmembrane region" description="Helical" evidence="1">
    <location>
        <begin position="97"/>
        <end position="119"/>
    </location>
</feature>
<keyword evidence="4" id="KW-1185">Reference proteome</keyword>
<keyword evidence="1" id="KW-0812">Transmembrane</keyword>
<feature type="transmembrane region" description="Helical" evidence="1">
    <location>
        <begin position="58"/>
        <end position="77"/>
    </location>
</feature>
<feature type="domain" description="DUF1206" evidence="2">
    <location>
        <begin position="190"/>
        <end position="257"/>
    </location>
</feature>
<feature type="domain" description="DUF1206" evidence="2">
    <location>
        <begin position="97"/>
        <end position="164"/>
    </location>
</feature>
<comment type="caution">
    <text evidence="3">The sequence shown here is derived from an EMBL/GenBank/DDBJ whole genome shotgun (WGS) entry which is preliminary data.</text>
</comment>
<evidence type="ECO:0000256" key="1">
    <source>
        <dbReference type="SAM" id="Phobius"/>
    </source>
</evidence>